<organism evidence="1 2">
    <name type="scientific">Clostridium sartagoforme AAU1</name>
    <dbReference type="NCBI Taxonomy" id="1202534"/>
    <lineage>
        <taxon>Bacteria</taxon>
        <taxon>Bacillati</taxon>
        <taxon>Bacillota</taxon>
        <taxon>Clostridia</taxon>
        <taxon>Eubacteriales</taxon>
        <taxon>Clostridiaceae</taxon>
        <taxon>Clostridium</taxon>
    </lineage>
</organism>
<accession>R9BTV4</accession>
<name>R9BTV4_9CLOT</name>
<dbReference type="EMBL" id="ASRV01000194">
    <property type="protein sequence ID" value="EOR20574.1"/>
    <property type="molecule type" value="Genomic_DNA"/>
</dbReference>
<dbReference type="Proteomes" id="UP000013988">
    <property type="component" value="Unassembled WGS sequence"/>
</dbReference>
<evidence type="ECO:0000313" key="1">
    <source>
        <dbReference type="EMBL" id="EOR20574.1"/>
    </source>
</evidence>
<dbReference type="RefSeq" id="WP_016208509.1">
    <property type="nucleotide sequence ID" value="NZ_ASRV01000194.1"/>
</dbReference>
<dbReference type="OrthoDB" id="1938501at2"/>
<dbReference type="AlphaFoldDB" id="R9BTV4"/>
<proteinExistence type="predicted"/>
<keyword evidence="2" id="KW-1185">Reference proteome</keyword>
<gene>
    <name evidence="1" type="ORF">A500_16325</name>
</gene>
<protein>
    <submittedName>
        <fullName evidence="1">Uncharacterized protein</fullName>
    </submittedName>
</protein>
<dbReference type="PATRIC" id="fig|1202534.3.peg.3237"/>
<comment type="caution">
    <text evidence="1">The sequence shown here is derived from an EMBL/GenBank/DDBJ whole genome shotgun (WGS) entry which is preliminary data.</text>
</comment>
<sequence length="95" mass="11107">MDSKYFLRLENNNFGFVVEGVHKILDTDISITLEDYNRFFELQNQGKQFRSKENPTGKGLFDYIEEYTLEVIEVPTKPTELERIAALEMALLEVL</sequence>
<reference evidence="1 2" key="1">
    <citation type="submission" date="2013-03" db="EMBL/GenBank/DDBJ databases">
        <title>Whole genome shotgun sequencing of Clostridium sartagoforme AAU1.</title>
        <authorList>
            <person name="Joshi C.G."/>
            <person name="Duggirala S.M."/>
            <person name="Nathani N.M."/>
            <person name="Bhatt V.D."/>
            <person name="Patel A.K."/>
            <person name="Pandya P.R."/>
            <person name="KaPatel J.A."/>
        </authorList>
    </citation>
    <scope>NUCLEOTIDE SEQUENCE [LARGE SCALE GENOMIC DNA]</scope>
    <source>
        <strain evidence="1 2">AAU1</strain>
    </source>
</reference>
<evidence type="ECO:0000313" key="2">
    <source>
        <dbReference type="Proteomes" id="UP000013988"/>
    </source>
</evidence>